<evidence type="ECO:0000313" key="2">
    <source>
        <dbReference type="Proteomes" id="UP000279833"/>
    </source>
</evidence>
<evidence type="ECO:0000313" key="1">
    <source>
        <dbReference type="EMBL" id="VDP64645.1"/>
    </source>
</evidence>
<dbReference type="AlphaFoldDB" id="A0A183KSE3"/>
<reference evidence="1 2" key="2">
    <citation type="submission" date="2018-11" db="EMBL/GenBank/DDBJ databases">
        <authorList>
            <consortium name="Pathogen Informatics"/>
        </authorList>
    </citation>
    <scope>NUCLEOTIDE SEQUENCE [LARGE SCALE GENOMIC DNA]</scope>
    <source>
        <strain evidence="1">Dakar</strain>
        <strain evidence="2">Dakar, Senegal</strain>
    </source>
</reference>
<dbReference type="WBParaSite" id="SCUD_0001798301-mRNA-1">
    <property type="protein sequence ID" value="SCUD_0001798301-mRNA-1"/>
    <property type="gene ID" value="SCUD_0001798301"/>
</dbReference>
<name>A0A183KSE3_9TREM</name>
<reference evidence="3" key="1">
    <citation type="submission" date="2016-06" db="UniProtKB">
        <authorList>
            <consortium name="WormBaseParasite"/>
        </authorList>
    </citation>
    <scope>IDENTIFICATION</scope>
</reference>
<accession>A0A183KSE3</accession>
<dbReference type="Proteomes" id="UP000279833">
    <property type="component" value="Unassembled WGS sequence"/>
</dbReference>
<proteinExistence type="predicted"/>
<protein>
    <submittedName>
        <fullName evidence="1 3">Uncharacterized protein</fullName>
    </submittedName>
</protein>
<evidence type="ECO:0000313" key="3">
    <source>
        <dbReference type="WBParaSite" id="SCUD_0001798301-mRNA-1"/>
    </source>
</evidence>
<keyword evidence="2" id="KW-1185">Reference proteome</keyword>
<sequence length="52" mass="6415">MLLSLELLVTARQTRLRMFNRILRSLETLYKKAWLYYRDFHFLVSSPIILRQ</sequence>
<gene>
    <name evidence="1" type="ORF">SCUD_LOCUS17980</name>
</gene>
<dbReference type="EMBL" id="UZAK01040471">
    <property type="protein sequence ID" value="VDP64645.1"/>
    <property type="molecule type" value="Genomic_DNA"/>
</dbReference>
<organism evidence="3">
    <name type="scientific">Schistosoma curassoni</name>
    <dbReference type="NCBI Taxonomy" id="6186"/>
    <lineage>
        <taxon>Eukaryota</taxon>
        <taxon>Metazoa</taxon>
        <taxon>Spiralia</taxon>
        <taxon>Lophotrochozoa</taxon>
        <taxon>Platyhelminthes</taxon>
        <taxon>Trematoda</taxon>
        <taxon>Digenea</taxon>
        <taxon>Strigeidida</taxon>
        <taxon>Schistosomatoidea</taxon>
        <taxon>Schistosomatidae</taxon>
        <taxon>Schistosoma</taxon>
    </lineage>
</organism>